<dbReference type="Pfam" id="PF02518">
    <property type="entry name" value="HATPase_c"/>
    <property type="match status" value="1"/>
</dbReference>
<evidence type="ECO:0000256" key="4">
    <source>
        <dbReference type="ARBA" id="ARBA00023012"/>
    </source>
</evidence>
<gene>
    <name evidence="7" type="ORF">ABLG96_16230</name>
</gene>
<dbReference type="PANTHER" id="PTHR43065:SF23">
    <property type="entry name" value="SENSOR HISTIDINE KINASE PDTAS"/>
    <property type="match status" value="1"/>
</dbReference>
<dbReference type="EC" id="2.7.13.3" evidence="2"/>
<dbReference type="InterPro" id="IPR022066">
    <property type="entry name" value="PdtaS_GAF"/>
</dbReference>
<feature type="domain" description="Histidine kinase" evidence="6">
    <location>
        <begin position="303"/>
        <end position="499"/>
    </location>
</feature>
<keyword evidence="3 7" id="KW-0808">Transferase</keyword>
<dbReference type="Gene3D" id="3.30.450.20">
    <property type="entry name" value="PAS domain"/>
    <property type="match status" value="1"/>
</dbReference>
<evidence type="ECO:0000256" key="3">
    <source>
        <dbReference type="ARBA" id="ARBA00022777"/>
    </source>
</evidence>
<dbReference type="AlphaFoldDB" id="A0AAU8DM66"/>
<evidence type="ECO:0000256" key="1">
    <source>
        <dbReference type="ARBA" id="ARBA00000085"/>
    </source>
</evidence>
<dbReference type="GO" id="GO:0004673">
    <property type="term" value="F:protein histidine kinase activity"/>
    <property type="evidence" value="ECO:0007669"/>
    <property type="project" value="UniProtKB-EC"/>
</dbReference>
<reference evidence="7" key="1">
    <citation type="submission" date="2024-05" db="EMBL/GenBank/DDBJ databases">
        <authorList>
            <person name="Cai S.Y."/>
            <person name="Jin L.M."/>
            <person name="Li H.R."/>
        </authorList>
    </citation>
    <scope>NUCLEOTIDE SEQUENCE</scope>
    <source>
        <strain evidence="7">A5-74</strain>
    </source>
</reference>
<dbReference type="InterPro" id="IPR013656">
    <property type="entry name" value="PAS_4"/>
</dbReference>
<feature type="transmembrane region" description="Helical" evidence="5">
    <location>
        <begin position="261"/>
        <end position="281"/>
    </location>
</feature>
<dbReference type="PROSITE" id="PS50109">
    <property type="entry name" value="HIS_KIN"/>
    <property type="match status" value="1"/>
</dbReference>
<evidence type="ECO:0000313" key="7">
    <source>
        <dbReference type="EMBL" id="XCG62755.1"/>
    </source>
</evidence>
<keyword evidence="4" id="KW-0902">Two-component regulatory system</keyword>
<dbReference type="EMBL" id="CP159218">
    <property type="protein sequence ID" value="XCG62755.1"/>
    <property type="molecule type" value="Genomic_DNA"/>
</dbReference>
<dbReference type="Gene3D" id="3.30.565.10">
    <property type="entry name" value="Histidine kinase-like ATPase, C-terminal domain"/>
    <property type="match status" value="1"/>
</dbReference>
<dbReference type="Gene3D" id="3.30.450.280">
    <property type="entry name" value="GAF domain"/>
    <property type="match status" value="1"/>
</dbReference>
<dbReference type="Pfam" id="PF12282">
    <property type="entry name" value="GAF_PdtaS"/>
    <property type="match status" value="1"/>
</dbReference>
<dbReference type="InterPro" id="IPR038424">
    <property type="entry name" value="H_kinase_PdtaS_GAF_sf"/>
</dbReference>
<proteinExistence type="predicted"/>
<dbReference type="RefSeq" id="WP_353648370.1">
    <property type="nucleotide sequence ID" value="NZ_CP159218.1"/>
</dbReference>
<keyword evidence="5" id="KW-1133">Transmembrane helix</keyword>
<dbReference type="SMART" id="SM00387">
    <property type="entry name" value="HATPase_c"/>
    <property type="match status" value="1"/>
</dbReference>
<dbReference type="PANTHER" id="PTHR43065">
    <property type="entry name" value="SENSOR HISTIDINE KINASE"/>
    <property type="match status" value="1"/>
</dbReference>
<protein>
    <recommendedName>
        <fullName evidence="2">histidine kinase</fullName>
        <ecNumber evidence="2">2.7.13.3</ecNumber>
    </recommendedName>
</protein>
<dbReference type="GO" id="GO:0000160">
    <property type="term" value="P:phosphorelay signal transduction system"/>
    <property type="evidence" value="ECO:0007669"/>
    <property type="project" value="UniProtKB-KW"/>
</dbReference>
<keyword evidence="5" id="KW-0812">Transmembrane</keyword>
<sequence length="501" mass="53308">MSTLSDLLAEHTSLTGGAVAHLQQLVSEWQLISDLSFADLTLWVPTDAPDNRGAGHHGDTLVCVAQVRPTTVGTVHPDDLVARRIDGPDARVFHQAVLGVTSSGPIDTGADGEVQRTCLAVPYQDAAVAVLVHDSADHPADGPSALETAYRDASQSLLGMVADGTFPWPDQPGEMHTGPRAGDGLLRLDPDGSVEYVSPNALSAYHRLGFAGDLAHTQVAALTRSLVPDPFDASELAARIVGAVHGRPSLRMEIEAKGATVLFRAIPLLIAGVPAGALLLVRDVTEVRRRDRALISKDATIREIHHRVKNNLQTVAALLRLQARRSKEESVRHALNESVRRVASIALVHETLSTAPDDRLDLDQIIDRLVPTLSEVAAAESPARIQRVGSFGVLAADRATPLVMVLAEVVQNALQHAYPQGGSGNKVVVKVERTARELQVDVIDDGVGLPEGFRLDASTGLGLQIVKTLVSAELGGSLVMRNREDGPGSVARISVPLRRRG</sequence>
<dbReference type="SUPFAM" id="SSF55874">
    <property type="entry name" value="ATPase domain of HSP90 chaperone/DNA topoisomerase II/histidine kinase"/>
    <property type="match status" value="1"/>
</dbReference>
<dbReference type="Pfam" id="PF07568">
    <property type="entry name" value="HisKA_2"/>
    <property type="match status" value="1"/>
</dbReference>
<accession>A0AAU8DM66</accession>
<comment type="catalytic activity">
    <reaction evidence="1">
        <text>ATP + protein L-histidine = ADP + protein N-phospho-L-histidine.</text>
        <dbReference type="EC" id="2.7.13.3"/>
    </reaction>
</comment>
<organism evidence="7">
    <name type="scientific">Nakamurella sp. A5-74</name>
    <dbReference type="NCBI Taxonomy" id="3158264"/>
    <lineage>
        <taxon>Bacteria</taxon>
        <taxon>Bacillati</taxon>
        <taxon>Actinomycetota</taxon>
        <taxon>Actinomycetes</taxon>
        <taxon>Nakamurellales</taxon>
        <taxon>Nakamurellaceae</taxon>
        <taxon>Nakamurella</taxon>
    </lineage>
</organism>
<keyword evidence="5" id="KW-0472">Membrane</keyword>
<name>A0AAU8DM66_9ACTN</name>
<dbReference type="InterPro" id="IPR003594">
    <property type="entry name" value="HATPase_dom"/>
</dbReference>
<dbReference type="InterPro" id="IPR005467">
    <property type="entry name" value="His_kinase_dom"/>
</dbReference>
<evidence type="ECO:0000256" key="2">
    <source>
        <dbReference type="ARBA" id="ARBA00012438"/>
    </source>
</evidence>
<keyword evidence="3 7" id="KW-0418">Kinase</keyword>
<dbReference type="Pfam" id="PF08448">
    <property type="entry name" value="PAS_4"/>
    <property type="match status" value="1"/>
</dbReference>
<evidence type="ECO:0000256" key="5">
    <source>
        <dbReference type="SAM" id="Phobius"/>
    </source>
</evidence>
<dbReference type="InterPro" id="IPR036890">
    <property type="entry name" value="HATPase_C_sf"/>
</dbReference>
<evidence type="ECO:0000259" key="6">
    <source>
        <dbReference type="PROSITE" id="PS50109"/>
    </source>
</evidence>
<dbReference type="PRINTS" id="PR00344">
    <property type="entry name" value="BCTRLSENSOR"/>
</dbReference>
<dbReference type="InterPro" id="IPR011495">
    <property type="entry name" value="Sig_transdc_His_kin_sub2_dim/P"/>
</dbReference>
<dbReference type="InterPro" id="IPR004358">
    <property type="entry name" value="Sig_transdc_His_kin-like_C"/>
</dbReference>